<sequence length="248" mass="28684">MNKYQAVFFDLCGTLMQYRLDRLPLISVDGMQVESTTPLTYACFREFDRGQISFEKFYKDFMITSTEIEQEKNETGKEFHSSVRFDRFLDRLGADLGPRRTEIHRLLMDIHLEKVGKCLELLPRHKELLIKLKAEYRMAVVSNFDDVKTVQSVLARDGITDFFETIVISAEVGLRKPRKEVFLAASDRLKIPREEILFVGDSWTHDIEGAKKIGMATAWINADHLPLPTEEIQTDYVLSDLSELSRIL</sequence>
<dbReference type="PANTHER" id="PTHR47478">
    <property type="match status" value="1"/>
</dbReference>
<dbReference type="PRINTS" id="PR00413">
    <property type="entry name" value="HADHALOGNASE"/>
</dbReference>
<dbReference type="PANTHER" id="PTHR47478:SF1">
    <property type="entry name" value="PYRIMIDINE 5'-NUCLEOTIDASE YJJG"/>
    <property type="match status" value="1"/>
</dbReference>
<dbReference type="NCBIfam" id="TIGR01549">
    <property type="entry name" value="HAD-SF-IA-v1"/>
    <property type="match status" value="1"/>
</dbReference>
<dbReference type="InterPro" id="IPR023214">
    <property type="entry name" value="HAD_sf"/>
</dbReference>
<dbReference type="InterPro" id="IPR023198">
    <property type="entry name" value="PGP-like_dom2"/>
</dbReference>
<dbReference type="Gene3D" id="3.40.50.1000">
    <property type="entry name" value="HAD superfamily/HAD-like"/>
    <property type="match status" value="1"/>
</dbReference>
<protein>
    <recommendedName>
        <fullName evidence="2">HAD family hydrolase</fullName>
    </recommendedName>
</protein>
<organism evidence="1">
    <name type="scientific">hydrothermal vent metagenome</name>
    <dbReference type="NCBI Taxonomy" id="652676"/>
    <lineage>
        <taxon>unclassified sequences</taxon>
        <taxon>metagenomes</taxon>
        <taxon>ecological metagenomes</taxon>
    </lineage>
</organism>
<proteinExistence type="predicted"/>
<dbReference type="AlphaFoldDB" id="A0A3B1DWG6"/>
<dbReference type="Gene3D" id="1.10.150.240">
    <property type="entry name" value="Putative phosphatase, domain 2"/>
    <property type="match status" value="1"/>
</dbReference>
<dbReference type="InterPro" id="IPR052550">
    <property type="entry name" value="Pyrimidine_5'-ntase_YjjG"/>
</dbReference>
<evidence type="ECO:0008006" key="2">
    <source>
        <dbReference type="Google" id="ProtNLM"/>
    </source>
</evidence>
<dbReference type="SFLD" id="SFLDS00003">
    <property type="entry name" value="Haloacid_Dehalogenase"/>
    <property type="match status" value="1"/>
</dbReference>
<evidence type="ECO:0000313" key="1">
    <source>
        <dbReference type="EMBL" id="VAX33157.1"/>
    </source>
</evidence>
<accession>A0A3B1DWG6</accession>
<dbReference type="InterPro" id="IPR006439">
    <property type="entry name" value="HAD-SF_hydro_IA"/>
</dbReference>
<name>A0A3B1DWG6_9ZZZZ</name>
<gene>
    <name evidence="1" type="ORF">MNBD_NITROSPIRAE01-1525</name>
</gene>
<reference evidence="1" key="1">
    <citation type="submission" date="2018-06" db="EMBL/GenBank/DDBJ databases">
        <authorList>
            <person name="Zhirakovskaya E."/>
        </authorList>
    </citation>
    <scope>NUCLEOTIDE SEQUENCE</scope>
</reference>
<dbReference type="SUPFAM" id="SSF56784">
    <property type="entry name" value="HAD-like"/>
    <property type="match status" value="1"/>
</dbReference>
<dbReference type="SFLD" id="SFLDG01129">
    <property type="entry name" value="C1.5:_HAD__Beta-PGM__Phosphata"/>
    <property type="match status" value="1"/>
</dbReference>
<dbReference type="InterPro" id="IPR036412">
    <property type="entry name" value="HAD-like_sf"/>
</dbReference>
<dbReference type="EMBL" id="UOGF01000102">
    <property type="protein sequence ID" value="VAX33157.1"/>
    <property type="molecule type" value="Genomic_DNA"/>
</dbReference>
<dbReference type="Pfam" id="PF00702">
    <property type="entry name" value="Hydrolase"/>
    <property type="match status" value="1"/>
</dbReference>